<protein>
    <submittedName>
        <fullName evidence="3">Serine phosphatase RsbU (Regulator of sigma subunit)</fullName>
    </submittedName>
</protein>
<dbReference type="Proteomes" id="UP000540989">
    <property type="component" value="Unassembled WGS sequence"/>
</dbReference>
<sequence>MTPASRSSPQIVLHSEGTRRTVPVDHVPFTLGRGHDCHLTIGHPHVSREHAAIDRDSDGYFLRDTASRHGTFVNGVRVSTTRLRPGDRIALFPDAGERDMLLFEQAEEESSTRTLLAQITKSSGPGSGLGLDKTQVALAMGGQSELETLALFLKAAQSLNSYGAVNDVLRTMLEYTLRLTGAERGFVFLGATADTLRLESWQDKDGNATTASVPLAPIDGERSDRPAISYSIVREAAESHLDFILSNISPDAARGHESLILNAIRSVVAIPLRGQNSDRLLGVLYLDSRSITHDFTRTGKQILQALAHQAATLLENLRMIEAERESALLRKELEIAAAIQQQIIPQTLPEFPGVRLAARSVPCTGVGGDFYDVIPVEDGFVALVGDVCGKGVPAALLASMVQGMLHAQISAQATHVTSLANTVQTVNAFVCSRAPVEKYVTLAILRYTFPLLPGDPAQVELVNGGHVSPMIVRANGTVETIQDGDMPVGLLEIARFHAILITLDPGDRIVLLSDGISEAEDPSGTQFGAEEMTRYLASPDPVPSLFRAMNGFCKGAHPQDDQTVLTVDRIA</sequence>
<dbReference type="InterPro" id="IPR008984">
    <property type="entry name" value="SMAD_FHA_dom_sf"/>
</dbReference>
<reference evidence="3 4" key="1">
    <citation type="submission" date="2020-08" db="EMBL/GenBank/DDBJ databases">
        <title>Genomic Encyclopedia of Type Strains, Phase IV (KMG-V): Genome sequencing to study the core and pangenomes of soil and plant-associated prokaryotes.</title>
        <authorList>
            <person name="Whitman W."/>
        </authorList>
    </citation>
    <scope>NUCLEOTIDE SEQUENCE [LARGE SCALE GENOMIC DNA]</scope>
    <source>
        <strain evidence="3 4">M8UP14</strain>
    </source>
</reference>
<dbReference type="SMART" id="SM00240">
    <property type="entry name" value="FHA"/>
    <property type="match status" value="1"/>
</dbReference>
<dbReference type="Gene3D" id="3.60.40.10">
    <property type="entry name" value="PPM-type phosphatase domain"/>
    <property type="match status" value="1"/>
</dbReference>
<dbReference type="InterPro" id="IPR001932">
    <property type="entry name" value="PPM-type_phosphatase-like_dom"/>
</dbReference>
<dbReference type="AlphaFoldDB" id="A0A7W7ZF20"/>
<evidence type="ECO:0000259" key="2">
    <source>
        <dbReference type="PROSITE" id="PS50006"/>
    </source>
</evidence>
<dbReference type="SUPFAM" id="SSF81606">
    <property type="entry name" value="PP2C-like"/>
    <property type="match status" value="1"/>
</dbReference>
<keyword evidence="1" id="KW-0378">Hydrolase</keyword>
<dbReference type="GO" id="GO:0016791">
    <property type="term" value="F:phosphatase activity"/>
    <property type="evidence" value="ECO:0007669"/>
    <property type="project" value="TreeGrafter"/>
</dbReference>
<dbReference type="Gene3D" id="3.30.450.40">
    <property type="match status" value="1"/>
</dbReference>
<dbReference type="EMBL" id="JACHIP010000004">
    <property type="protein sequence ID" value="MBB5058673.1"/>
    <property type="molecule type" value="Genomic_DNA"/>
</dbReference>
<dbReference type="Gene3D" id="2.60.200.20">
    <property type="match status" value="1"/>
</dbReference>
<dbReference type="PROSITE" id="PS50006">
    <property type="entry name" value="FHA_DOMAIN"/>
    <property type="match status" value="1"/>
</dbReference>
<dbReference type="SUPFAM" id="SSF49879">
    <property type="entry name" value="SMAD/FHA domain"/>
    <property type="match status" value="1"/>
</dbReference>
<dbReference type="PANTHER" id="PTHR43156:SF2">
    <property type="entry name" value="STAGE II SPORULATION PROTEIN E"/>
    <property type="match status" value="1"/>
</dbReference>
<proteinExistence type="predicted"/>
<evidence type="ECO:0000256" key="1">
    <source>
        <dbReference type="ARBA" id="ARBA00022801"/>
    </source>
</evidence>
<dbReference type="InterPro" id="IPR052016">
    <property type="entry name" value="Bact_Sigma-Reg"/>
</dbReference>
<dbReference type="RefSeq" id="WP_184218683.1">
    <property type="nucleotide sequence ID" value="NZ_JACHIP010000004.1"/>
</dbReference>
<feature type="domain" description="FHA" evidence="2">
    <location>
        <begin position="29"/>
        <end position="78"/>
    </location>
</feature>
<evidence type="ECO:0000313" key="4">
    <source>
        <dbReference type="Proteomes" id="UP000540989"/>
    </source>
</evidence>
<name>A0A7W7ZF20_9BACT</name>
<dbReference type="Pfam" id="PF01590">
    <property type="entry name" value="GAF"/>
    <property type="match status" value="1"/>
</dbReference>
<dbReference type="SMART" id="SM00065">
    <property type="entry name" value="GAF"/>
    <property type="match status" value="1"/>
</dbReference>
<dbReference type="InterPro" id="IPR029016">
    <property type="entry name" value="GAF-like_dom_sf"/>
</dbReference>
<dbReference type="InterPro" id="IPR003018">
    <property type="entry name" value="GAF"/>
</dbReference>
<gene>
    <name evidence="3" type="ORF">HDF16_003387</name>
</gene>
<keyword evidence="4" id="KW-1185">Reference proteome</keyword>
<organism evidence="3 4">
    <name type="scientific">Granulicella aggregans</name>
    <dbReference type="NCBI Taxonomy" id="474949"/>
    <lineage>
        <taxon>Bacteria</taxon>
        <taxon>Pseudomonadati</taxon>
        <taxon>Acidobacteriota</taxon>
        <taxon>Terriglobia</taxon>
        <taxon>Terriglobales</taxon>
        <taxon>Acidobacteriaceae</taxon>
        <taxon>Granulicella</taxon>
    </lineage>
</organism>
<dbReference type="InterPro" id="IPR000253">
    <property type="entry name" value="FHA_dom"/>
</dbReference>
<dbReference type="Pfam" id="PF07228">
    <property type="entry name" value="SpoIIE"/>
    <property type="match status" value="1"/>
</dbReference>
<dbReference type="SUPFAM" id="SSF55781">
    <property type="entry name" value="GAF domain-like"/>
    <property type="match status" value="1"/>
</dbReference>
<dbReference type="CDD" id="cd00060">
    <property type="entry name" value="FHA"/>
    <property type="match status" value="1"/>
</dbReference>
<dbReference type="PANTHER" id="PTHR43156">
    <property type="entry name" value="STAGE II SPORULATION PROTEIN E-RELATED"/>
    <property type="match status" value="1"/>
</dbReference>
<dbReference type="InterPro" id="IPR036457">
    <property type="entry name" value="PPM-type-like_dom_sf"/>
</dbReference>
<evidence type="ECO:0000313" key="3">
    <source>
        <dbReference type="EMBL" id="MBB5058673.1"/>
    </source>
</evidence>
<comment type="caution">
    <text evidence="3">The sequence shown here is derived from an EMBL/GenBank/DDBJ whole genome shotgun (WGS) entry which is preliminary data.</text>
</comment>
<dbReference type="SMART" id="SM00331">
    <property type="entry name" value="PP2C_SIG"/>
    <property type="match status" value="1"/>
</dbReference>
<accession>A0A7W7ZF20</accession>
<dbReference type="Pfam" id="PF00498">
    <property type="entry name" value="FHA"/>
    <property type="match status" value="1"/>
</dbReference>